<evidence type="ECO:0008006" key="6">
    <source>
        <dbReference type="Google" id="ProtNLM"/>
    </source>
</evidence>
<organism evidence="4 5">
    <name type="scientific">Acaryochloris marina (strain MBIC 11017)</name>
    <dbReference type="NCBI Taxonomy" id="329726"/>
    <lineage>
        <taxon>Bacteria</taxon>
        <taxon>Bacillati</taxon>
        <taxon>Cyanobacteriota</taxon>
        <taxon>Cyanophyceae</taxon>
        <taxon>Acaryochloridales</taxon>
        <taxon>Acaryochloridaceae</taxon>
        <taxon>Acaryochloris</taxon>
    </lineage>
</organism>
<reference evidence="4 5" key="1">
    <citation type="journal article" date="2008" name="Proc. Natl. Acad. Sci. U.S.A.">
        <title>Niche adaptation and genome expansion in the chlorophyll d-producing cyanobacterium Acaryochloris marina.</title>
        <authorList>
            <person name="Swingley W.D."/>
            <person name="Chen M."/>
            <person name="Cheung P.C."/>
            <person name="Conrad A.L."/>
            <person name="Dejesa L.C."/>
            <person name="Hao J."/>
            <person name="Honchak B.M."/>
            <person name="Karbach L.E."/>
            <person name="Kurdoglu A."/>
            <person name="Lahiri S."/>
            <person name="Mastrian S.D."/>
            <person name="Miyashita H."/>
            <person name="Page L."/>
            <person name="Ramakrishna P."/>
            <person name="Satoh S."/>
            <person name="Sattley W.M."/>
            <person name="Shimada Y."/>
            <person name="Taylor H.L."/>
            <person name="Tomo T."/>
            <person name="Tsuchiya T."/>
            <person name="Wang Z.T."/>
            <person name="Raymond J."/>
            <person name="Mimuro M."/>
            <person name="Blankenship R.E."/>
            <person name="Touchman J.W."/>
        </authorList>
    </citation>
    <scope>NUCLEOTIDE SEQUENCE [LARGE SCALE GENOMIC DNA]</scope>
    <source>
        <strain evidence="5">MBIC 11017</strain>
    </source>
</reference>
<dbReference type="EMBL" id="CP000828">
    <property type="protein sequence ID" value="ABW29080.1"/>
    <property type="molecule type" value="Genomic_DNA"/>
</dbReference>
<protein>
    <recommendedName>
        <fullName evidence="6">RNA-binding protein</fullName>
    </recommendedName>
</protein>
<dbReference type="RefSeq" id="WP_010471473.1">
    <property type="nucleotide sequence ID" value="NC_009925.1"/>
</dbReference>
<dbReference type="AlphaFoldDB" id="B0CAL4"/>
<evidence type="ECO:0000256" key="1">
    <source>
        <dbReference type="ARBA" id="ARBA00022490"/>
    </source>
</evidence>
<proteinExistence type="predicted"/>
<evidence type="ECO:0000313" key="4">
    <source>
        <dbReference type="EMBL" id="ABW29080.1"/>
    </source>
</evidence>
<keyword evidence="1" id="KW-0963">Cytoplasm</keyword>
<dbReference type="InterPro" id="IPR020627">
    <property type="entry name" value="KhpA"/>
</dbReference>
<dbReference type="PANTHER" id="PTHR34654">
    <property type="entry name" value="UPF0109 PROTEIN SCO5592"/>
    <property type="match status" value="1"/>
</dbReference>
<evidence type="ECO:0000313" key="5">
    <source>
        <dbReference type="Proteomes" id="UP000000268"/>
    </source>
</evidence>
<keyword evidence="2" id="KW-0694">RNA-binding</keyword>
<dbReference type="Proteomes" id="UP000000268">
    <property type="component" value="Chromosome"/>
</dbReference>
<evidence type="ECO:0000256" key="3">
    <source>
        <dbReference type="SAM" id="MobiDB-lite"/>
    </source>
</evidence>
<feature type="region of interest" description="Disordered" evidence="3">
    <location>
        <begin position="87"/>
        <end position="107"/>
    </location>
</feature>
<gene>
    <name evidence="4" type="ordered locus">AM1_4099</name>
</gene>
<dbReference type="GO" id="GO:0003723">
    <property type="term" value="F:RNA binding"/>
    <property type="evidence" value="ECO:0007669"/>
    <property type="project" value="UniProtKB-KW"/>
</dbReference>
<dbReference type="PANTHER" id="PTHR34654:SF1">
    <property type="entry name" value="RNA-BINDING PROTEIN KHPA"/>
    <property type="match status" value="1"/>
</dbReference>
<dbReference type="KEGG" id="amr:AM1_4099"/>
<dbReference type="HOGENOM" id="CLU_132074_2_0_3"/>
<keyword evidence="5" id="KW-1185">Reference proteome</keyword>
<sequence length="107" mass="11866">MPSTSTTQTDYSVLVRFLVEPFLEASDTLSIDCETNASGKVWIRLAFSGTDKGRVFGRGGRTIQAMRTVLEMAGKAANQSVYLEVFNEGGANKQPSRPKRPPQKRRR</sequence>
<accession>B0CAL4</accession>
<dbReference type="eggNOG" id="COG1837">
    <property type="taxonomic scope" value="Bacteria"/>
</dbReference>
<dbReference type="CDD" id="cd22533">
    <property type="entry name" value="KH-II_YlqC-like"/>
    <property type="match status" value="1"/>
</dbReference>
<feature type="compositionally biased region" description="Basic residues" evidence="3">
    <location>
        <begin position="96"/>
        <end position="107"/>
    </location>
</feature>
<evidence type="ECO:0000256" key="2">
    <source>
        <dbReference type="ARBA" id="ARBA00022884"/>
    </source>
</evidence>
<dbReference type="STRING" id="329726.AM1_4099"/>
<name>B0CAL4_ACAM1</name>
<dbReference type="OrthoDB" id="511849at2"/>
<dbReference type="Pfam" id="PF13083">
    <property type="entry name" value="KH_KhpA-B"/>
    <property type="match status" value="1"/>
</dbReference>